<organism evidence="7 8">
    <name type="scientific">Paenibacillus algicola</name>
    <dbReference type="NCBI Taxonomy" id="2565926"/>
    <lineage>
        <taxon>Bacteria</taxon>
        <taxon>Bacillati</taxon>
        <taxon>Bacillota</taxon>
        <taxon>Bacilli</taxon>
        <taxon>Bacillales</taxon>
        <taxon>Paenibacillaceae</taxon>
        <taxon>Paenibacillus</taxon>
    </lineage>
</organism>
<feature type="transmembrane region" description="Helical" evidence="6">
    <location>
        <begin position="12"/>
        <end position="30"/>
    </location>
</feature>
<evidence type="ECO:0000313" key="7">
    <source>
        <dbReference type="EMBL" id="QCT04624.1"/>
    </source>
</evidence>
<feature type="transmembrane region" description="Helical" evidence="6">
    <location>
        <begin position="317"/>
        <end position="338"/>
    </location>
</feature>
<dbReference type="AlphaFoldDB" id="A0A4V1G4G6"/>
<dbReference type="Pfam" id="PF01098">
    <property type="entry name" value="FTSW_RODA_SPOVE"/>
    <property type="match status" value="1"/>
</dbReference>
<feature type="transmembrane region" description="Helical" evidence="6">
    <location>
        <begin position="69"/>
        <end position="88"/>
    </location>
</feature>
<feature type="transmembrane region" description="Helical" evidence="6">
    <location>
        <begin position="137"/>
        <end position="154"/>
    </location>
</feature>
<evidence type="ECO:0000256" key="1">
    <source>
        <dbReference type="ARBA" id="ARBA00004141"/>
    </source>
</evidence>
<accession>A0A4V1G4G6</accession>
<dbReference type="GO" id="GO:0008360">
    <property type="term" value="P:regulation of cell shape"/>
    <property type="evidence" value="ECO:0007669"/>
    <property type="project" value="UniProtKB-KW"/>
</dbReference>
<protein>
    <submittedName>
        <fullName evidence="7">Cell cycle protein</fullName>
    </submittedName>
</protein>
<keyword evidence="8" id="KW-1185">Reference proteome</keyword>
<keyword evidence="3" id="KW-0133">Cell shape</keyword>
<dbReference type="RefSeq" id="WP_138227307.1">
    <property type="nucleotide sequence ID" value="NZ_CP040396.1"/>
</dbReference>
<feature type="transmembrane region" description="Helical" evidence="6">
    <location>
        <begin position="350"/>
        <end position="371"/>
    </location>
</feature>
<dbReference type="OrthoDB" id="9812661at2"/>
<feature type="transmembrane region" description="Helical" evidence="6">
    <location>
        <begin position="108"/>
        <end position="125"/>
    </location>
</feature>
<evidence type="ECO:0000256" key="4">
    <source>
        <dbReference type="ARBA" id="ARBA00022989"/>
    </source>
</evidence>
<proteinExistence type="predicted"/>
<dbReference type="EMBL" id="CP040396">
    <property type="protein sequence ID" value="QCT04624.1"/>
    <property type="molecule type" value="Genomic_DNA"/>
</dbReference>
<dbReference type="InterPro" id="IPR001182">
    <property type="entry name" value="FtsW/RodA"/>
</dbReference>
<dbReference type="PANTHER" id="PTHR30474:SF1">
    <property type="entry name" value="PEPTIDOGLYCAN GLYCOSYLTRANSFERASE MRDB"/>
    <property type="match status" value="1"/>
</dbReference>
<feature type="transmembrane region" description="Helical" evidence="6">
    <location>
        <begin position="160"/>
        <end position="176"/>
    </location>
</feature>
<dbReference type="PROSITE" id="PS00428">
    <property type="entry name" value="FTSW_RODA_SPOVE"/>
    <property type="match status" value="1"/>
</dbReference>
<dbReference type="GO" id="GO:0015648">
    <property type="term" value="F:lipid-linked peptidoglycan transporter activity"/>
    <property type="evidence" value="ECO:0007669"/>
    <property type="project" value="TreeGrafter"/>
</dbReference>
<feature type="transmembrane region" description="Helical" evidence="6">
    <location>
        <begin position="284"/>
        <end position="305"/>
    </location>
</feature>
<evidence type="ECO:0000256" key="5">
    <source>
        <dbReference type="ARBA" id="ARBA00023136"/>
    </source>
</evidence>
<sequence>MLNKLKKIDYLIVTALVGMMIVSITSIYSVTKDTADMDGSHLTMMAYYVVAFIAFFGMSLLDYRLLHKYALYIYLGGIGILVFTLFFGKTINGAQGWLDLGIVNLQPAEMFKLILIIFVTHVLIMRNKPELSFIKDIIPIGLLTFIPFALVMIQNDLGNALAYVVILLGLLWIGNVKVTHALIGLVLVAGTAFGGIQAYIHYHDQIEEFLGKGSRAHWMDRIDPWLMASSVDTSGAGWHTYNAKLAIASGGMNGEGFMQGTSVQSGRVPYTYSDSIFVQIAEEYGFVGSSVVLLLYFILIHRMILIALESRERAGPFMIVGIVSMLLYQIFENIGMFIGLMPLTGITLPFISYGGTSLVISMASLGVAMSVKLHGQDIEEDFPEPKTYRTQAARIRPQNR</sequence>
<name>A0A4V1G4G6_9BACL</name>
<keyword evidence="2 6" id="KW-0812">Transmembrane</keyword>
<keyword evidence="4 6" id="KW-1133">Transmembrane helix</keyword>
<dbReference type="GO" id="GO:0005886">
    <property type="term" value="C:plasma membrane"/>
    <property type="evidence" value="ECO:0007669"/>
    <property type="project" value="TreeGrafter"/>
</dbReference>
<dbReference type="Proteomes" id="UP000300879">
    <property type="component" value="Chromosome"/>
</dbReference>
<dbReference type="KEGG" id="palo:E6C60_3919"/>
<evidence type="ECO:0000256" key="3">
    <source>
        <dbReference type="ARBA" id="ARBA00022960"/>
    </source>
</evidence>
<keyword evidence="5 6" id="KW-0472">Membrane</keyword>
<gene>
    <name evidence="7" type="ORF">E6C60_3919</name>
</gene>
<feature type="transmembrane region" description="Helical" evidence="6">
    <location>
        <begin position="42"/>
        <end position="62"/>
    </location>
</feature>
<feature type="transmembrane region" description="Helical" evidence="6">
    <location>
        <begin position="181"/>
        <end position="200"/>
    </location>
</feature>
<evidence type="ECO:0000313" key="8">
    <source>
        <dbReference type="Proteomes" id="UP000300879"/>
    </source>
</evidence>
<comment type="subcellular location">
    <subcellularLocation>
        <location evidence="1">Membrane</location>
        <topology evidence="1">Multi-pass membrane protein</topology>
    </subcellularLocation>
</comment>
<dbReference type="InterPro" id="IPR018365">
    <property type="entry name" value="Cell_cycle_FtsW-rel_CS"/>
</dbReference>
<evidence type="ECO:0000256" key="2">
    <source>
        <dbReference type="ARBA" id="ARBA00022692"/>
    </source>
</evidence>
<dbReference type="GO" id="GO:0051301">
    <property type="term" value="P:cell division"/>
    <property type="evidence" value="ECO:0007669"/>
    <property type="project" value="InterPro"/>
</dbReference>
<dbReference type="GO" id="GO:0032153">
    <property type="term" value="C:cell division site"/>
    <property type="evidence" value="ECO:0007669"/>
    <property type="project" value="TreeGrafter"/>
</dbReference>
<evidence type="ECO:0000256" key="6">
    <source>
        <dbReference type="SAM" id="Phobius"/>
    </source>
</evidence>
<dbReference type="PANTHER" id="PTHR30474">
    <property type="entry name" value="CELL CYCLE PROTEIN"/>
    <property type="match status" value="1"/>
</dbReference>
<reference evidence="7 8" key="1">
    <citation type="submission" date="2019-05" db="EMBL/GenBank/DDBJ databases">
        <authorList>
            <person name="Chen C."/>
        </authorList>
    </citation>
    <scope>NUCLEOTIDE SEQUENCE [LARGE SCALE GENOMIC DNA]</scope>
    <source>
        <strain evidence="7 8">HB172198</strain>
    </source>
</reference>